<dbReference type="InterPro" id="IPR023375">
    <property type="entry name" value="ADC_dom_sf"/>
</dbReference>
<dbReference type="GO" id="GO:0004497">
    <property type="term" value="F:monooxygenase activity"/>
    <property type="evidence" value="ECO:0007669"/>
    <property type="project" value="UniProtKB-KW"/>
</dbReference>
<evidence type="ECO:0000313" key="8">
    <source>
        <dbReference type="EMBL" id="EME40629.1"/>
    </source>
</evidence>
<comment type="similarity">
    <text evidence="1">Belongs to the paxM FAD-dependent monooxygenase family.</text>
</comment>
<dbReference type="OrthoDB" id="1047367at2759"/>
<evidence type="ECO:0000256" key="6">
    <source>
        <dbReference type="SAM" id="Phobius"/>
    </source>
</evidence>
<feature type="transmembrane region" description="Helical" evidence="6">
    <location>
        <begin position="40"/>
        <end position="59"/>
    </location>
</feature>
<dbReference type="Gene3D" id="2.40.400.10">
    <property type="entry name" value="Acetoacetate decarboxylase-like"/>
    <property type="match status" value="1"/>
</dbReference>
<dbReference type="InterPro" id="IPR036188">
    <property type="entry name" value="FAD/NAD-bd_sf"/>
</dbReference>
<evidence type="ECO:0000256" key="2">
    <source>
        <dbReference type="ARBA" id="ARBA00022630"/>
    </source>
</evidence>
<proteinExistence type="inferred from homology"/>
<protein>
    <recommendedName>
        <fullName evidence="7">FAD-binding domain-containing protein</fullName>
    </recommendedName>
</protein>
<dbReference type="OMA" id="MPGPRQT"/>
<dbReference type="InterPro" id="IPR050493">
    <property type="entry name" value="FAD-dep_Monooxygenase_BioMet"/>
</dbReference>
<dbReference type="InterPro" id="IPR010451">
    <property type="entry name" value="Acetoacetate_decarboxylase"/>
</dbReference>
<dbReference type="Proteomes" id="UP000016933">
    <property type="component" value="Unassembled WGS sequence"/>
</dbReference>
<evidence type="ECO:0000256" key="4">
    <source>
        <dbReference type="ARBA" id="ARBA00023002"/>
    </source>
</evidence>
<accession>N1PEV4</accession>
<dbReference type="PANTHER" id="PTHR13789">
    <property type="entry name" value="MONOOXYGENASE"/>
    <property type="match status" value="1"/>
</dbReference>
<evidence type="ECO:0000256" key="1">
    <source>
        <dbReference type="ARBA" id="ARBA00007992"/>
    </source>
</evidence>
<dbReference type="Pfam" id="PF01494">
    <property type="entry name" value="FAD_binding_3"/>
    <property type="match status" value="1"/>
</dbReference>
<dbReference type="SUPFAM" id="SSF51905">
    <property type="entry name" value="FAD/NAD(P)-binding domain"/>
    <property type="match status" value="1"/>
</dbReference>
<dbReference type="SUPFAM" id="SSF160104">
    <property type="entry name" value="Acetoacetate decarboxylase-like"/>
    <property type="match status" value="1"/>
</dbReference>
<sequence length="626" mass="68478">MENIYVAESGANGTIHIDEFDGHKSKAALNGTHDISNDRALTILIVGAGIGGLTTAIALRQAGHMQWHFTPAGHLRRRLRLKSDVGQGNVIRSMNMRGSSKIWQHPWHLAHRIHLHDTLKRTATSKGGQGSACELHMGSRIRDVDELKGMITLETGETVTGDVVIGADGVHSVARNSIDSNAQPFGCGKSAFRFLIPKGAIKNDPITSRLVDDEGELKIWYGEDRRIAWVLLDMDEIPVWNKHRLALIGDAAHPFLPHQGQGAGAAIEDAAALAVVLPLGTQPAEVPQRLSLYDTIRHARATRIQHLSRIIGGDDLHKKQELDMFGFTSYNFGHDEFDNSAQKFREYLWSLNEKKYSRMPLAFGPMPGPRQDHFGRPRNGSSSTFVTASIQFKTSATALRTLFPPGREGYAFSKPGTVAYASFSCTALNKMAWLGGGGYNHIGLYIHGVEYTYKGAYMPILFESLADPIVSVREELGMPKLFSTVEIARGEKSYHARTGWRGVNWGTFSLSGLSEAALSVTSMTGSDDEGILVHRYIPSVGRENKGKTEADYAVFDKFSEAVPQARVTRTLVAEEAEFSIDGLSWDELPTLHHVISRLAGLPVYEIVGAKVVEGTGVSDVGSAKPC</sequence>
<dbReference type="GO" id="GO:0016829">
    <property type="term" value="F:lyase activity"/>
    <property type="evidence" value="ECO:0007669"/>
    <property type="project" value="InterPro"/>
</dbReference>
<feature type="domain" description="FAD-binding" evidence="7">
    <location>
        <begin position="240"/>
        <end position="304"/>
    </location>
</feature>
<dbReference type="Gene3D" id="3.50.50.60">
    <property type="entry name" value="FAD/NAD(P)-binding domain"/>
    <property type="match status" value="2"/>
</dbReference>
<dbReference type="AlphaFoldDB" id="N1PEV4"/>
<keyword evidence="6" id="KW-0812">Transmembrane</keyword>
<dbReference type="eggNOG" id="KOG2614">
    <property type="taxonomic scope" value="Eukaryota"/>
</dbReference>
<keyword evidence="9" id="KW-1185">Reference proteome</keyword>
<reference evidence="8 9" key="2">
    <citation type="journal article" date="2012" name="PLoS Pathog.">
        <title>Diverse lifestyles and strategies of plant pathogenesis encoded in the genomes of eighteen Dothideomycetes fungi.</title>
        <authorList>
            <person name="Ohm R.A."/>
            <person name="Feau N."/>
            <person name="Henrissat B."/>
            <person name="Schoch C.L."/>
            <person name="Horwitz B.A."/>
            <person name="Barry K.W."/>
            <person name="Condon B.J."/>
            <person name="Copeland A.C."/>
            <person name="Dhillon B."/>
            <person name="Glaser F."/>
            <person name="Hesse C.N."/>
            <person name="Kosti I."/>
            <person name="LaButti K."/>
            <person name="Lindquist E.A."/>
            <person name="Lucas S."/>
            <person name="Salamov A.A."/>
            <person name="Bradshaw R.E."/>
            <person name="Ciuffetti L."/>
            <person name="Hamelin R.C."/>
            <person name="Kema G.H.J."/>
            <person name="Lawrence C."/>
            <person name="Scott J.A."/>
            <person name="Spatafora J.W."/>
            <person name="Turgeon B.G."/>
            <person name="de Wit P.J.G.M."/>
            <person name="Zhong S."/>
            <person name="Goodwin S.B."/>
            <person name="Grigoriev I.V."/>
        </authorList>
    </citation>
    <scope>NUCLEOTIDE SEQUENCE [LARGE SCALE GENOMIC DNA]</scope>
    <source>
        <strain evidence="9">NZE10 / CBS 128990</strain>
    </source>
</reference>
<name>N1PEV4_DOTSN</name>
<keyword evidence="5" id="KW-0503">Monooxygenase</keyword>
<organism evidence="8 9">
    <name type="scientific">Dothistroma septosporum (strain NZE10 / CBS 128990)</name>
    <name type="common">Red band needle blight fungus</name>
    <name type="synonym">Mycosphaerella pini</name>
    <dbReference type="NCBI Taxonomy" id="675120"/>
    <lineage>
        <taxon>Eukaryota</taxon>
        <taxon>Fungi</taxon>
        <taxon>Dikarya</taxon>
        <taxon>Ascomycota</taxon>
        <taxon>Pezizomycotina</taxon>
        <taxon>Dothideomycetes</taxon>
        <taxon>Dothideomycetidae</taxon>
        <taxon>Mycosphaerellales</taxon>
        <taxon>Mycosphaerellaceae</taxon>
        <taxon>Dothistroma</taxon>
    </lineage>
</organism>
<evidence type="ECO:0000313" key="9">
    <source>
        <dbReference type="Proteomes" id="UP000016933"/>
    </source>
</evidence>
<evidence type="ECO:0000259" key="7">
    <source>
        <dbReference type="Pfam" id="PF01494"/>
    </source>
</evidence>
<keyword evidence="6" id="KW-0472">Membrane</keyword>
<evidence type="ECO:0000256" key="3">
    <source>
        <dbReference type="ARBA" id="ARBA00022827"/>
    </source>
</evidence>
<evidence type="ECO:0000256" key="5">
    <source>
        <dbReference type="ARBA" id="ARBA00023033"/>
    </source>
</evidence>
<reference evidence="9" key="1">
    <citation type="journal article" date="2012" name="PLoS Genet.">
        <title>The genomes of the fungal plant pathogens Cladosporium fulvum and Dothistroma septosporum reveal adaptation to different hosts and lifestyles but also signatures of common ancestry.</title>
        <authorList>
            <person name="de Wit P.J.G.M."/>
            <person name="van der Burgt A."/>
            <person name="Oekmen B."/>
            <person name="Stergiopoulos I."/>
            <person name="Abd-Elsalam K.A."/>
            <person name="Aerts A.L."/>
            <person name="Bahkali A.H."/>
            <person name="Beenen H.G."/>
            <person name="Chettri P."/>
            <person name="Cox M.P."/>
            <person name="Datema E."/>
            <person name="de Vries R.P."/>
            <person name="Dhillon B."/>
            <person name="Ganley A.R."/>
            <person name="Griffiths S.A."/>
            <person name="Guo Y."/>
            <person name="Hamelin R.C."/>
            <person name="Henrissat B."/>
            <person name="Kabir M.S."/>
            <person name="Jashni M.K."/>
            <person name="Kema G."/>
            <person name="Klaubauf S."/>
            <person name="Lapidus A."/>
            <person name="Levasseur A."/>
            <person name="Lindquist E."/>
            <person name="Mehrabi R."/>
            <person name="Ohm R.A."/>
            <person name="Owen T.J."/>
            <person name="Salamov A."/>
            <person name="Schwelm A."/>
            <person name="Schijlen E."/>
            <person name="Sun H."/>
            <person name="van den Burg H.A."/>
            <person name="van Ham R.C.H.J."/>
            <person name="Zhang S."/>
            <person name="Goodwin S.B."/>
            <person name="Grigoriev I.V."/>
            <person name="Collemare J."/>
            <person name="Bradshaw R.E."/>
        </authorList>
    </citation>
    <scope>NUCLEOTIDE SEQUENCE [LARGE SCALE GENOMIC DNA]</scope>
    <source>
        <strain evidence="9">NZE10 / CBS 128990</strain>
    </source>
</reference>
<keyword evidence="2" id="KW-0285">Flavoprotein</keyword>
<keyword evidence="4" id="KW-0560">Oxidoreductase</keyword>
<dbReference type="PANTHER" id="PTHR13789:SF261">
    <property type="entry name" value="HYDROXYLASE, PUTATIVE (AFU_ORTHOLOGUE AFUA_7G00590)-RELATED"/>
    <property type="match status" value="1"/>
</dbReference>
<keyword evidence="6" id="KW-1133">Transmembrane helix</keyword>
<dbReference type="InterPro" id="IPR002938">
    <property type="entry name" value="FAD-bd"/>
</dbReference>
<dbReference type="STRING" id="675120.N1PEV4"/>
<dbReference type="GO" id="GO:0071949">
    <property type="term" value="F:FAD binding"/>
    <property type="evidence" value="ECO:0007669"/>
    <property type="project" value="InterPro"/>
</dbReference>
<dbReference type="Pfam" id="PF06314">
    <property type="entry name" value="ADC"/>
    <property type="match status" value="1"/>
</dbReference>
<dbReference type="EMBL" id="KB446543">
    <property type="protein sequence ID" value="EME40629.1"/>
    <property type="molecule type" value="Genomic_DNA"/>
</dbReference>
<dbReference type="HOGENOM" id="CLU_014528_0_0_1"/>
<gene>
    <name evidence="8" type="ORF">DOTSEDRAFT_82231</name>
</gene>
<keyword evidence="3" id="KW-0274">FAD</keyword>